<dbReference type="Proteomes" id="UP001234989">
    <property type="component" value="Chromosome 1"/>
</dbReference>
<organism evidence="2 3">
    <name type="scientific">Solanum verrucosum</name>
    <dbReference type="NCBI Taxonomy" id="315347"/>
    <lineage>
        <taxon>Eukaryota</taxon>
        <taxon>Viridiplantae</taxon>
        <taxon>Streptophyta</taxon>
        <taxon>Embryophyta</taxon>
        <taxon>Tracheophyta</taxon>
        <taxon>Spermatophyta</taxon>
        <taxon>Magnoliopsida</taxon>
        <taxon>eudicotyledons</taxon>
        <taxon>Gunneridae</taxon>
        <taxon>Pentapetalae</taxon>
        <taxon>asterids</taxon>
        <taxon>lamiids</taxon>
        <taxon>Solanales</taxon>
        <taxon>Solanaceae</taxon>
        <taxon>Solanoideae</taxon>
        <taxon>Solaneae</taxon>
        <taxon>Solanum</taxon>
    </lineage>
</organism>
<protein>
    <submittedName>
        <fullName evidence="2">Uncharacterized protein</fullName>
    </submittedName>
</protein>
<accession>A0AAF0PTX9</accession>
<sequence>MPEVPVGSVQATLHASEESQHKQSGPSTGQNSRGSDSLPFYSGRVTTEHLASGCYDFGALDHWSRECPRRGRGAIVLALPAPIPVSAVPPSVRDDGQDQDRRDNR</sequence>
<gene>
    <name evidence="2" type="ORF">MTR67_004081</name>
</gene>
<feature type="region of interest" description="Disordered" evidence="1">
    <location>
        <begin position="83"/>
        <end position="105"/>
    </location>
</feature>
<feature type="region of interest" description="Disordered" evidence="1">
    <location>
        <begin position="1"/>
        <end position="41"/>
    </location>
</feature>
<dbReference type="AlphaFoldDB" id="A0AAF0PTX9"/>
<evidence type="ECO:0000313" key="3">
    <source>
        <dbReference type="Proteomes" id="UP001234989"/>
    </source>
</evidence>
<evidence type="ECO:0000256" key="1">
    <source>
        <dbReference type="SAM" id="MobiDB-lite"/>
    </source>
</evidence>
<dbReference type="EMBL" id="CP133612">
    <property type="protein sequence ID" value="WMV10696.1"/>
    <property type="molecule type" value="Genomic_DNA"/>
</dbReference>
<evidence type="ECO:0000313" key="2">
    <source>
        <dbReference type="EMBL" id="WMV10696.1"/>
    </source>
</evidence>
<feature type="compositionally biased region" description="Polar residues" evidence="1">
    <location>
        <begin position="22"/>
        <end position="35"/>
    </location>
</feature>
<name>A0AAF0PTX9_SOLVR</name>
<feature type="compositionally biased region" description="Basic and acidic residues" evidence="1">
    <location>
        <begin position="92"/>
        <end position="105"/>
    </location>
</feature>
<proteinExistence type="predicted"/>
<reference evidence="2" key="1">
    <citation type="submission" date="2023-08" db="EMBL/GenBank/DDBJ databases">
        <title>A de novo genome assembly of Solanum verrucosum Schlechtendal, a Mexican diploid species geographically isolated from the other diploid A-genome species in potato relatives.</title>
        <authorList>
            <person name="Hosaka K."/>
        </authorList>
    </citation>
    <scope>NUCLEOTIDE SEQUENCE</scope>
    <source>
        <tissue evidence="2">Young leaves</tissue>
    </source>
</reference>
<keyword evidence="3" id="KW-1185">Reference proteome</keyword>